<proteinExistence type="predicted"/>
<organism evidence="1">
    <name type="scientific">viral metagenome</name>
    <dbReference type="NCBI Taxonomy" id="1070528"/>
    <lineage>
        <taxon>unclassified sequences</taxon>
        <taxon>metagenomes</taxon>
        <taxon>organismal metagenomes</taxon>
    </lineage>
</organism>
<dbReference type="EMBL" id="MN740920">
    <property type="protein sequence ID" value="QHU17956.1"/>
    <property type="molecule type" value="Genomic_DNA"/>
</dbReference>
<protein>
    <submittedName>
        <fullName evidence="1">Uncharacterized protein</fullName>
    </submittedName>
</protein>
<evidence type="ECO:0000313" key="1">
    <source>
        <dbReference type="EMBL" id="QHU17956.1"/>
    </source>
</evidence>
<sequence>MNMYMILQKYFVNFDYKNESIKKKCLPSVNTFKDYEHLIRFNYTIKDYRNILKTLHLSKCKHTRKEDIKYFCTNMMFLSYNIIKLQKLWRTFFIRAFNRTLGPSYRNYKISNNTEDFLTTDSIKDIDYYYYFSFKDKDNFVYTFHIVSIFSLLQKNIMKNPYNRTNFDEEVINMIQKRIKYNKILNKIEDFTLYQPKPTTILDRTNQLFHHMDQMGNYTHCSWFIELTSRQLRTFIYELYEIWNYRAQLTMETKERICPPRGNPFIDLPRHFISNFNNPHMHYSYTFLRTRSLSIMEKLAYNAHDDENKKMGILYILSALTLVSEQARDALPWLYASVYHN</sequence>
<dbReference type="AlphaFoldDB" id="A0A6C0KLB6"/>
<name>A0A6C0KLB6_9ZZZZ</name>
<accession>A0A6C0KLB6</accession>
<reference evidence="1" key="1">
    <citation type="journal article" date="2020" name="Nature">
        <title>Giant virus diversity and host interactions through global metagenomics.</title>
        <authorList>
            <person name="Schulz F."/>
            <person name="Roux S."/>
            <person name="Paez-Espino D."/>
            <person name="Jungbluth S."/>
            <person name="Walsh D.A."/>
            <person name="Denef V.J."/>
            <person name="McMahon K.D."/>
            <person name="Konstantinidis K.T."/>
            <person name="Eloe-Fadrosh E.A."/>
            <person name="Kyrpides N.C."/>
            <person name="Woyke T."/>
        </authorList>
    </citation>
    <scope>NUCLEOTIDE SEQUENCE</scope>
    <source>
        <strain evidence="1">GVMAG-S-3300012919-55</strain>
    </source>
</reference>